<dbReference type="SUPFAM" id="SSF49785">
    <property type="entry name" value="Galactose-binding domain-like"/>
    <property type="match status" value="4"/>
</dbReference>
<keyword evidence="3" id="KW-1185">Reference proteome</keyword>
<dbReference type="Proteomes" id="UP001159405">
    <property type="component" value="Unassembled WGS sequence"/>
</dbReference>
<accession>A0ABN8PL98</accession>
<evidence type="ECO:0000313" key="3">
    <source>
        <dbReference type="Proteomes" id="UP001159405"/>
    </source>
</evidence>
<comment type="caution">
    <text evidence="2">The sequence shown here is derived from an EMBL/GenBank/DDBJ whole genome shotgun (WGS) entry which is preliminary data.</text>
</comment>
<dbReference type="PANTHER" id="PTHR24543:SF291">
    <property type="entry name" value="SMOKE ALARM, ISOFORM D"/>
    <property type="match status" value="1"/>
</dbReference>
<proteinExistence type="predicted"/>
<dbReference type="SUPFAM" id="SSF110296">
    <property type="entry name" value="Oligoxyloglucan reducing end-specific cellobiohydrolase"/>
    <property type="match status" value="2"/>
</dbReference>
<protein>
    <recommendedName>
        <fullName evidence="1">F5/8 type C domain-containing protein</fullName>
    </recommendedName>
</protein>
<dbReference type="EMBL" id="CALNXK010000077">
    <property type="protein sequence ID" value="CAH3145859.1"/>
    <property type="molecule type" value="Genomic_DNA"/>
</dbReference>
<dbReference type="PANTHER" id="PTHR24543">
    <property type="entry name" value="MULTICOPPER OXIDASE-RELATED"/>
    <property type="match status" value="1"/>
</dbReference>
<feature type="domain" description="F5/8 type C" evidence="1">
    <location>
        <begin position="888"/>
        <end position="1032"/>
    </location>
</feature>
<dbReference type="InterPro" id="IPR000421">
    <property type="entry name" value="FA58C"/>
</dbReference>
<name>A0ABN8PL98_9CNID</name>
<feature type="domain" description="F5/8 type C" evidence="1">
    <location>
        <begin position="230"/>
        <end position="373"/>
    </location>
</feature>
<dbReference type="SMART" id="SM00231">
    <property type="entry name" value="FA58C"/>
    <property type="match status" value="4"/>
</dbReference>
<reference evidence="2 3" key="1">
    <citation type="submission" date="2022-05" db="EMBL/GenBank/DDBJ databases">
        <authorList>
            <consortium name="Genoscope - CEA"/>
            <person name="William W."/>
        </authorList>
    </citation>
    <scope>NUCLEOTIDE SEQUENCE [LARGE SCALE GENOMIC DNA]</scope>
</reference>
<dbReference type="PROSITE" id="PS01286">
    <property type="entry name" value="FA58C_2"/>
    <property type="match status" value="3"/>
</dbReference>
<evidence type="ECO:0000313" key="2">
    <source>
        <dbReference type="EMBL" id="CAH3145859.1"/>
    </source>
</evidence>
<feature type="domain" description="F5/8 type C" evidence="1">
    <location>
        <begin position="1040"/>
        <end position="1194"/>
    </location>
</feature>
<dbReference type="PROSITE" id="PS50022">
    <property type="entry name" value="FA58C_3"/>
    <property type="match status" value="4"/>
</dbReference>
<dbReference type="Pfam" id="PF00754">
    <property type="entry name" value="F5_F8_type_C"/>
    <property type="match status" value="4"/>
</dbReference>
<dbReference type="InterPro" id="IPR008979">
    <property type="entry name" value="Galactose-bd-like_sf"/>
</dbReference>
<dbReference type="PROSITE" id="PS01285">
    <property type="entry name" value="FA58C_1"/>
    <property type="match status" value="1"/>
</dbReference>
<sequence>MCLQPTQPIPGCEIVGSAGTEKARTDEANTFVSLVDYKYVIFFIFRDIYRSEAASSEHSTREKRAAGSDQVKNETGIPILSMAINFVNVSDYLRHREHYGYTTTLKHSENPFSRADAKGVHVTWMLASFTKFLNLVSFTGPVPPKIVQRDDSVTFKLDKLDWGAVFSFSFKVEFDPERSLKPANYSIVTPVQLLYYDEYSEDEAGVVVSKGQYYSHPLDKVAFNIELPGCSEPLGMKSEKIRDYQITASSSYPESRPSKARETEDGWCAKDVKDVFLQIDFLLKTRVTRVGVLRRKSKDHWVEKYSLQYSDDDITWTDYMENGHTKVFKGPQDRDDNEMIIQSLRHPIEANSIRLRPVSWNEQICLRLELYGCDIIGSPSNCISALGLESGEIKDEALTQSIPLDDPRRNIFNIRPHFIRLNEVVEGYPYGWSPRFAIDDYVQIDFGSLKKITRLATLGGYTKSESELPNFIPTFKLEYSNNSNSVTWEKYRENEEIKDIKGPKDKLEAKFPVFAKLAEPFVARYVRIIANTITGSMRAELYGCSAEELPPYTDAPEYARRSFLLDPVTGRFYPCMYTADGTVSSCFSTMDGVEWTSIKPTIISIIASNPAWKELYGLDRRMNMYRSRDSGDTWQQITDGYIKEIQKLTGLVRATPLPENLVSNVPTANFTAVANSTGFTWGVSGSGIHVMDAGSNYWRTVGLWKRMLFMKVAVSFLCIPIQLGTLCNIHQIKRRSNQGDPRLQLTATHFLNNSFGITHGSEYEYTFLVKHSPDSQADARGVHVTWMLTPFVKISKVTSSSLVGSYRVEQKDDSIDQTPLESEAHLNFSVIFDGEHSLKTGLHNIVTPVQLLYYKEYDDDQDGHVISKGVAFSSPLQTVAIKVEIPGCSAALGMASGEIKDYQITASSSYSETQPNQARPSEENDAWCAFITDTQQYIQLDFTRNTRVTRIVTYGRSQKSHWVKRYIMQFSSDDVVWHNYTENGFVKEFVGNSDRSTPVSHQLTNEIEAYSLRVRPLDWERLICMRFEVFGCLAEGPENCIYPLGLESGEITDEALTHSVDTTLTVSDPSGIRLNKNPGGFPNGWQAAMGTLDYIQIDFGSLRKVTRIATQGSAGSDFPFYVESFQLKYSNTSIDWLDYSEHGQPKELRGPKDTHEAKYSVVVKLLEPIISRFVRIIPTSAPLLKIMRAELYGCIAEPMPPYNGVPEYNRRTVLLDQEFGWLYVCMYTRDRSVSSCFSTSDGKDWRDISEHIISVIALDQRSGWLFGVDRAMNFLRSTDDGVSWKKISSKHFYDIKNAAFLKLSTGIPENMVSVSPETFWSAVTFSGRKWGVSAYGIHMTTASQSEWSMVASWKCCGS</sequence>
<dbReference type="Gene3D" id="2.60.120.260">
    <property type="entry name" value="Galactose-binding domain-like"/>
    <property type="match status" value="4"/>
</dbReference>
<evidence type="ECO:0000259" key="1">
    <source>
        <dbReference type="PROSITE" id="PS50022"/>
    </source>
</evidence>
<feature type="domain" description="F5/8 type C" evidence="1">
    <location>
        <begin position="382"/>
        <end position="528"/>
    </location>
</feature>
<dbReference type="CDD" id="cd00057">
    <property type="entry name" value="FA58C"/>
    <property type="match status" value="3"/>
</dbReference>
<organism evidence="2 3">
    <name type="scientific">Porites lobata</name>
    <dbReference type="NCBI Taxonomy" id="104759"/>
    <lineage>
        <taxon>Eukaryota</taxon>
        <taxon>Metazoa</taxon>
        <taxon>Cnidaria</taxon>
        <taxon>Anthozoa</taxon>
        <taxon>Hexacorallia</taxon>
        <taxon>Scleractinia</taxon>
        <taxon>Fungiina</taxon>
        <taxon>Poritidae</taxon>
        <taxon>Porites</taxon>
    </lineage>
</organism>
<gene>
    <name evidence="2" type="ORF">PLOB_00044773</name>
</gene>